<keyword evidence="2" id="KW-1185">Reference proteome</keyword>
<evidence type="ECO:0000313" key="2">
    <source>
        <dbReference type="Proteomes" id="UP001627154"/>
    </source>
</evidence>
<dbReference type="EMBL" id="JBJJXI010000121">
    <property type="protein sequence ID" value="KAL3390171.1"/>
    <property type="molecule type" value="Genomic_DNA"/>
</dbReference>
<protein>
    <recommendedName>
        <fullName evidence="3">Reverse transcriptase domain-containing protein</fullName>
    </recommendedName>
</protein>
<accession>A0ABD2WB96</accession>
<proteinExistence type="predicted"/>
<dbReference type="Pfam" id="PF12259">
    <property type="entry name" value="Baculo_F"/>
    <property type="match status" value="1"/>
</dbReference>
<dbReference type="PANTHER" id="PTHR24559">
    <property type="entry name" value="TRANSPOSON TY3-I GAG-POL POLYPROTEIN"/>
    <property type="match status" value="1"/>
</dbReference>
<organism evidence="1 2">
    <name type="scientific">Trichogramma kaykai</name>
    <dbReference type="NCBI Taxonomy" id="54128"/>
    <lineage>
        <taxon>Eukaryota</taxon>
        <taxon>Metazoa</taxon>
        <taxon>Ecdysozoa</taxon>
        <taxon>Arthropoda</taxon>
        <taxon>Hexapoda</taxon>
        <taxon>Insecta</taxon>
        <taxon>Pterygota</taxon>
        <taxon>Neoptera</taxon>
        <taxon>Endopterygota</taxon>
        <taxon>Hymenoptera</taxon>
        <taxon>Apocrita</taxon>
        <taxon>Proctotrupomorpha</taxon>
        <taxon>Chalcidoidea</taxon>
        <taxon>Trichogrammatidae</taxon>
        <taxon>Trichogramma</taxon>
    </lineage>
</organism>
<reference evidence="1 2" key="1">
    <citation type="journal article" date="2024" name="bioRxiv">
        <title>A reference genome for Trichogramma kaykai: A tiny desert-dwelling parasitoid wasp with competing sex-ratio distorters.</title>
        <authorList>
            <person name="Culotta J."/>
            <person name="Lindsey A.R."/>
        </authorList>
    </citation>
    <scope>NUCLEOTIDE SEQUENCE [LARGE SCALE GENOMIC DNA]</scope>
    <source>
        <strain evidence="1 2">KSX58</strain>
    </source>
</reference>
<evidence type="ECO:0000313" key="1">
    <source>
        <dbReference type="EMBL" id="KAL3390171.1"/>
    </source>
</evidence>
<sequence>MQGKTLPGTSKVQHRIITTDDDPINVKQYKYPHALKEEVNKQVQEMLDSDVIEKSDSPYNNPLWIVEKKPDSEGNKWWRIVLDFRALNDKMISDTYPLPNITEIFDQVGSASPGIYFEKEDNIRYYSASWDIVVFMDTTKLHECMPDIINALSKVRLTCKDEEMCSKNLHRVDFLNDRLSKLMDHFNQTLESLKYVEPLPPVDELRNIRKRAVPLGFIGSVSKYLFGTLSEEDGERYDSNIKELTQKQVDLAKIARDDAHLVHNQLNNLEKRMDVEREDIQRALIRLNETAKDIYYLNSQWYRWSYTADMNMVLNEVEAMINLYDDTLNNIYSIIAYARVSLLHPELITPAQLHKAIRQIEDHNGEIEFPLPIDKARIEKLINIADISLGYKTKKIVIKVRIP</sequence>
<dbReference type="InterPro" id="IPR043502">
    <property type="entry name" value="DNA/RNA_pol_sf"/>
</dbReference>
<dbReference type="InterPro" id="IPR022048">
    <property type="entry name" value="Envelope_fusion-like"/>
</dbReference>
<gene>
    <name evidence="1" type="ORF">TKK_014975</name>
</gene>
<dbReference type="InterPro" id="IPR053134">
    <property type="entry name" value="RNA-dir_DNA_polymerase"/>
</dbReference>
<dbReference type="Proteomes" id="UP001627154">
    <property type="component" value="Unassembled WGS sequence"/>
</dbReference>
<dbReference type="AlphaFoldDB" id="A0ABD2WB96"/>
<comment type="caution">
    <text evidence="1">The sequence shown here is derived from an EMBL/GenBank/DDBJ whole genome shotgun (WGS) entry which is preliminary data.</text>
</comment>
<dbReference type="GO" id="GO:0071897">
    <property type="term" value="P:DNA biosynthetic process"/>
    <property type="evidence" value="ECO:0007669"/>
    <property type="project" value="UniProtKB-ARBA"/>
</dbReference>
<dbReference type="PANTHER" id="PTHR24559:SF435">
    <property type="entry name" value="RIBONUCLEASE H"/>
    <property type="match status" value="1"/>
</dbReference>
<dbReference type="SUPFAM" id="SSF56672">
    <property type="entry name" value="DNA/RNA polymerases"/>
    <property type="match status" value="1"/>
</dbReference>
<evidence type="ECO:0008006" key="3">
    <source>
        <dbReference type="Google" id="ProtNLM"/>
    </source>
</evidence>
<name>A0ABD2WB96_9HYME</name>
<dbReference type="Gene3D" id="3.10.10.10">
    <property type="entry name" value="HIV Type 1 Reverse Transcriptase, subunit A, domain 1"/>
    <property type="match status" value="1"/>
</dbReference>